<evidence type="ECO:0000313" key="1">
    <source>
        <dbReference type="EMBL" id="MFC5650178.1"/>
    </source>
</evidence>
<dbReference type="EMBL" id="JBHSOW010000047">
    <property type="protein sequence ID" value="MFC5650178.1"/>
    <property type="molecule type" value="Genomic_DNA"/>
</dbReference>
<dbReference type="RefSeq" id="WP_379188733.1">
    <property type="nucleotide sequence ID" value="NZ_JBHSOW010000047.1"/>
</dbReference>
<protein>
    <submittedName>
        <fullName evidence="1">Glycoside hydrolase family 125 protein</fullName>
    </submittedName>
</protein>
<dbReference type="GO" id="GO:0016787">
    <property type="term" value="F:hydrolase activity"/>
    <property type="evidence" value="ECO:0007669"/>
    <property type="project" value="UniProtKB-KW"/>
</dbReference>
<gene>
    <name evidence="1" type="ORF">ACFPYJ_13790</name>
</gene>
<dbReference type="SUPFAM" id="SSF48208">
    <property type="entry name" value="Six-hairpin glycosidases"/>
    <property type="match status" value="1"/>
</dbReference>
<dbReference type="Proteomes" id="UP001596047">
    <property type="component" value="Unassembled WGS sequence"/>
</dbReference>
<organism evidence="1 2">
    <name type="scientific">Paenibacillus solisilvae</name>
    <dbReference type="NCBI Taxonomy" id="2486751"/>
    <lineage>
        <taxon>Bacteria</taxon>
        <taxon>Bacillati</taxon>
        <taxon>Bacillota</taxon>
        <taxon>Bacilli</taxon>
        <taxon>Bacillales</taxon>
        <taxon>Paenibacillaceae</taxon>
        <taxon>Paenibacillus</taxon>
    </lineage>
</organism>
<proteinExistence type="predicted"/>
<dbReference type="InterPro" id="IPR012341">
    <property type="entry name" value="6hp_glycosidase-like_sf"/>
</dbReference>
<sequence>MNFAITNFINETADKLSKIRPELVESFKQCFPNTLDTTVEVLEDGTTFIITGDIPAMWLRDSSAQIRPYVKLAAKDAELAAMFKGAINRQAMYLTIDPYANAFNKEANGHGHQTDRTKMGPWIWERKYELDSLCYPVQLCKDYYDATGDTAVFTKTVHEMLHKIVDTMLVEQNHESQSPYSFEREDILLPSDTLPFQGKGTKVNYTGMIWSAFRPSDDACKYGYLIPANMFAAVVLGHIAEFAEKIYNDELLFQKALQLKKDVEFGIETYGIVDHPRHGRIYAYETDGFGNYNLMDDANVPSLLSIPYLGYRPLDDEMYKRTRAFVLSSDNPHYHEGRFARGVGSPHTPLGYVWHIGLIVQGLTSTDAAEKDAIVDMLAQTTAGTGYMHESFDPDQPEIFTRVWFAWANSLFGQFLAEWVEEKV</sequence>
<evidence type="ECO:0000313" key="2">
    <source>
        <dbReference type="Proteomes" id="UP001596047"/>
    </source>
</evidence>
<dbReference type="InterPro" id="IPR008928">
    <property type="entry name" value="6-hairpin_glycosidase_sf"/>
</dbReference>
<dbReference type="Gene3D" id="1.50.10.10">
    <property type="match status" value="1"/>
</dbReference>
<name>A0ABW0VY99_9BACL</name>
<comment type="caution">
    <text evidence="1">The sequence shown here is derived from an EMBL/GenBank/DDBJ whole genome shotgun (WGS) entry which is preliminary data.</text>
</comment>
<dbReference type="SMART" id="SM01149">
    <property type="entry name" value="DUF1237"/>
    <property type="match status" value="1"/>
</dbReference>
<dbReference type="PIRSF" id="PIRSF028846">
    <property type="entry name" value="UCP028846"/>
    <property type="match status" value="1"/>
</dbReference>
<keyword evidence="2" id="KW-1185">Reference proteome</keyword>
<dbReference type="PANTHER" id="PTHR31047">
    <property type="entry name" value="MEIOTICALLY UP-REGULATED GENE 157 PROTEIN"/>
    <property type="match status" value="1"/>
</dbReference>
<keyword evidence="1" id="KW-0378">Hydrolase</keyword>
<accession>A0ABW0VY99</accession>
<dbReference type="Pfam" id="PF06824">
    <property type="entry name" value="Glyco_hydro_125"/>
    <property type="match status" value="1"/>
</dbReference>
<dbReference type="PANTHER" id="PTHR31047:SF0">
    <property type="entry name" value="MEIOTICALLY UP-REGULATED GENE 157 PROTEIN"/>
    <property type="match status" value="1"/>
</dbReference>
<reference evidence="2" key="1">
    <citation type="journal article" date="2019" name="Int. J. Syst. Evol. Microbiol.">
        <title>The Global Catalogue of Microorganisms (GCM) 10K type strain sequencing project: providing services to taxonomists for standard genome sequencing and annotation.</title>
        <authorList>
            <consortium name="The Broad Institute Genomics Platform"/>
            <consortium name="The Broad Institute Genome Sequencing Center for Infectious Disease"/>
            <person name="Wu L."/>
            <person name="Ma J."/>
        </authorList>
    </citation>
    <scope>NUCLEOTIDE SEQUENCE [LARGE SCALE GENOMIC DNA]</scope>
    <source>
        <strain evidence="2">CGMCC 1.3240</strain>
    </source>
</reference>
<dbReference type="InterPro" id="IPR008313">
    <property type="entry name" value="GH125"/>
</dbReference>